<evidence type="ECO:0000256" key="3">
    <source>
        <dbReference type="ARBA" id="ARBA00022729"/>
    </source>
</evidence>
<keyword evidence="7" id="KW-0325">Glycoprotein</keyword>
<dbReference type="PANTHER" id="PTHR46841:SF7">
    <property type="entry name" value="IG-LIKE DOMAIN-CONTAINING PROTEIN"/>
    <property type="match status" value="1"/>
</dbReference>
<evidence type="ECO:0000256" key="4">
    <source>
        <dbReference type="ARBA" id="ARBA00022989"/>
    </source>
</evidence>
<dbReference type="Ensembl" id="ENSNFUT00015055217.1">
    <property type="protein sequence ID" value="ENSNFUP00015052963.1"/>
    <property type="gene ID" value="ENSNFUG00015024676.1"/>
</dbReference>
<dbReference type="Proteomes" id="UP000694548">
    <property type="component" value="Chromosome sgr06"/>
</dbReference>
<reference evidence="10" key="2">
    <citation type="submission" date="2025-08" db="UniProtKB">
        <authorList>
            <consortium name="Ensembl"/>
        </authorList>
    </citation>
    <scope>IDENTIFICATION</scope>
</reference>
<keyword evidence="4" id="KW-1133">Transmembrane helix</keyword>
<keyword evidence="11" id="KW-1185">Reference proteome</keyword>
<dbReference type="GeneTree" id="ENSGT00530000063970"/>
<organism evidence="10 11">
    <name type="scientific">Nothobranchius furzeri</name>
    <name type="common">Turquoise killifish</name>
    <dbReference type="NCBI Taxonomy" id="105023"/>
    <lineage>
        <taxon>Eukaryota</taxon>
        <taxon>Metazoa</taxon>
        <taxon>Chordata</taxon>
        <taxon>Craniata</taxon>
        <taxon>Vertebrata</taxon>
        <taxon>Euteleostomi</taxon>
        <taxon>Actinopterygii</taxon>
        <taxon>Neopterygii</taxon>
        <taxon>Teleostei</taxon>
        <taxon>Neoteleostei</taxon>
        <taxon>Acanthomorphata</taxon>
        <taxon>Ovalentaria</taxon>
        <taxon>Atherinomorphae</taxon>
        <taxon>Cyprinodontiformes</taxon>
        <taxon>Nothobranchiidae</taxon>
        <taxon>Nothobranchius</taxon>
    </lineage>
</organism>
<dbReference type="AlphaFoldDB" id="A0A8C6Q5B8"/>
<evidence type="ECO:0000256" key="2">
    <source>
        <dbReference type="ARBA" id="ARBA00022692"/>
    </source>
</evidence>
<keyword evidence="5" id="KW-0472">Membrane</keyword>
<reference evidence="10" key="1">
    <citation type="submission" date="2014-08" db="EMBL/GenBank/DDBJ databases">
        <authorList>
            <person name="Senf B."/>
            <person name="Petzold A."/>
            <person name="Downie B.R."/>
            <person name="Koch P."/>
            <person name="Platzer M."/>
        </authorList>
    </citation>
    <scope>NUCLEOTIDE SEQUENCE [LARGE SCALE GENOMIC DNA]</scope>
    <source>
        <strain evidence="10">GRZ</strain>
    </source>
</reference>
<evidence type="ECO:0000256" key="1">
    <source>
        <dbReference type="ARBA" id="ARBA00004167"/>
    </source>
</evidence>
<feature type="domain" description="Immunoglobulin V-set" evidence="9">
    <location>
        <begin position="4"/>
        <end position="65"/>
    </location>
</feature>
<dbReference type="GO" id="GO:0034113">
    <property type="term" value="P:heterotypic cell-cell adhesion"/>
    <property type="evidence" value="ECO:0007669"/>
    <property type="project" value="TreeGrafter"/>
</dbReference>
<dbReference type="SUPFAM" id="SSF48726">
    <property type="entry name" value="Immunoglobulin"/>
    <property type="match status" value="1"/>
</dbReference>
<evidence type="ECO:0000256" key="6">
    <source>
        <dbReference type="ARBA" id="ARBA00023157"/>
    </source>
</evidence>
<dbReference type="InterPro" id="IPR013783">
    <property type="entry name" value="Ig-like_fold"/>
</dbReference>
<dbReference type="GO" id="GO:0150079">
    <property type="term" value="P:negative regulation of neuroinflammatory response"/>
    <property type="evidence" value="ECO:0007669"/>
    <property type="project" value="TreeGrafter"/>
</dbReference>
<dbReference type="InterPro" id="IPR047164">
    <property type="entry name" value="OX2G-like"/>
</dbReference>
<dbReference type="InterPro" id="IPR013106">
    <property type="entry name" value="Ig_V-set"/>
</dbReference>
<keyword evidence="8" id="KW-0393">Immunoglobulin domain</keyword>
<keyword evidence="3" id="KW-0732">Signal</keyword>
<evidence type="ECO:0000256" key="8">
    <source>
        <dbReference type="ARBA" id="ARBA00023319"/>
    </source>
</evidence>
<reference evidence="10" key="3">
    <citation type="submission" date="2025-09" db="UniProtKB">
        <authorList>
            <consortium name="Ensembl"/>
        </authorList>
    </citation>
    <scope>IDENTIFICATION</scope>
</reference>
<sequence>LATFSKQFGEQVNEPYRGKLSFTEKSLNSSSITLRNVTWEDEGCYVCAFNVFPEGSKRKQFCLTVQGNSGYLSHIPSSSDVTCSDKP</sequence>
<dbReference type="GO" id="GO:0043025">
    <property type="term" value="C:neuronal cell body"/>
    <property type="evidence" value="ECO:0007669"/>
    <property type="project" value="TreeGrafter"/>
</dbReference>
<evidence type="ECO:0000256" key="5">
    <source>
        <dbReference type="ARBA" id="ARBA00023136"/>
    </source>
</evidence>
<dbReference type="PANTHER" id="PTHR46841">
    <property type="entry name" value="OX-2 MEMBRANE GLYCOPROTEIN"/>
    <property type="match status" value="1"/>
</dbReference>
<evidence type="ECO:0000256" key="7">
    <source>
        <dbReference type="ARBA" id="ARBA00023180"/>
    </source>
</evidence>
<evidence type="ECO:0000259" key="9">
    <source>
        <dbReference type="Pfam" id="PF07686"/>
    </source>
</evidence>
<dbReference type="InterPro" id="IPR036179">
    <property type="entry name" value="Ig-like_dom_sf"/>
</dbReference>
<dbReference type="GO" id="GO:0030424">
    <property type="term" value="C:axon"/>
    <property type="evidence" value="ECO:0007669"/>
    <property type="project" value="TreeGrafter"/>
</dbReference>
<dbReference type="GO" id="GO:0009986">
    <property type="term" value="C:cell surface"/>
    <property type="evidence" value="ECO:0007669"/>
    <property type="project" value="TreeGrafter"/>
</dbReference>
<name>A0A8C6Q5B8_NOTFU</name>
<dbReference type="Pfam" id="PF07686">
    <property type="entry name" value="V-set"/>
    <property type="match status" value="1"/>
</dbReference>
<proteinExistence type="predicted"/>
<dbReference type="GO" id="GO:0098632">
    <property type="term" value="F:cell-cell adhesion mediator activity"/>
    <property type="evidence" value="ECO:0007669"/>
    <property type="project" value="InterPro"/>
</dbReference>
<evidence type="ECO:0000313" key="11">
    <source>
        <dbReference type="Proteomes" id="UP000694548"/>
    </source>
</evidence>
<dbReference type="GO" id="GO:0016020">
    <property type="term" value="C:membrane"/>
    <property type="evidence" value="ECO:0007669"/>
    <property type="project" value="UniProtKB-SubCell"/>
</dbReference>
<evidence type="ECO:0000313" key="10">
    <source>
        <dbReference type="Ensembl" id="ENSNFUP00015052963.1"/>
    </source>
</evidence>
<keyword evidence="2" id="KW-0812">Transmembrane</keyword>
<dbReference type="Gene3D" id="2.60.40.10">
    <property type="entry name" value="Immunoglobulins"/>
    <property type="match status" value="1"/>
</dbReference>
<comment type="subcellular location">
    <subcellularLocation>
        <location evidence="1">Membrane</location>
        <topology evidence="1">Single-pass membrane protein</topology>
    </subcellularLocation>
</comment>
<keyword evidence="6" id="KW-1015">Disulfide bond</keyword>
<accession>A0A8C6Q5B8</accession>
<protein>
    <recommendedName>
        <fullName evidence="9">Immunoglobulin V-set domain-containing protein</fullName>
    </recommendedName>
</protein>